<evidence type="ECO:0000256" key="2">
    <source>
        <dbReference type="ARBA" id="ARBA00023125"/>
    </source>
</evidence>
<dbReference type="Pfam" id="PF12802">
    <property type="entry name" value="MarR_2"/>
    <property type="match status" value="1"/>
</dbReference>
<dbReference type="AlphaFoldDB" id="A0A239AFV9"/>
<evidence type="ECO:0000313" key="6">
    <source>
        <dbReference type="Proteomes" id="UP000198305"/>
    </source>
</evidence>
<evidence type="ECO:0000256" key="3">
    <source>
        <dbReference type="ARBA" id="ARBA00023163"/>
    </source>
</evidence>
<dbReference type="PANTHER" id="PTHR42756:SF1">
    <property type="entry name" value="TRANSCRIPTIONAL REPRESSOR OF EMRAB OPERON"/>
    <property type="match status" value="1"/>
</dbReference>
<dbReference type="PRINTS" id="PR00598">
    <property type="entry name" value="HTHMARR"/>
</dbReference>
<keyword evidence="3" id="KW-0804">Transcription</keyword>
<dbReference type="GO" id="GO:0003700">
    <property type="term" value="F:DNA-binding transcription factor activity"/>
    <property type="evidence" value="ECO:0007669"/>
    <property type="project" value="InterPro"/>
</dbReference>
<evidence type="ECO:0000259" key="4">
    <source>
        <dbReference type="PROSITE" id="PS50995"/>
    </source>
</evidence>
<dbReference type="SMART" id="SM00347">
    <property type="entry name" value="HTH_MARR"/>
    <property type="match status" value="1"/>
</dbReference>
<reference evidence="6" key="1">
    <citation type="submission" date="2017-06" db="EMBL/GenBank/DDBJ databases">
        <authorList>
            <person name="Varghese N."/>
            <person name="Submissions S."/>
        </authorList>
    </citation>
    <scope>NUCLEOTIDE SEQUENCE [LARGE SCALE GENOMIC DNA]</scope>
    <source>
        <strain evidence="6">Ca-68</strain>
    </source>
</reference>
<dbReference type="SUPFAM" id="SSF46785">
    <property type="entry name" value="Winged helix' DNA-binding domain"/>
    <property type="match status" value="1"/>
</dbReference>
<protein>
    <submittedName>
        <fullName evidence="5">DNA-binding transcriptional regulator, MarR family</fullName>
    </submittedName>
</protein>
<dbReference type="GO" id="GO:0003677">
    <property type="term" value="F:DNA binding"/>
    <property type="evidence" value="ECO:0007669"/>
    <property type="project" value="UniProtKB-KW"/>
</dbReference>
<gene>
    <name evidence="5" type="ORF">SAMN05192560_1855</name>
</gene>
<dbReference type="OrthoDB" id="32523at2"/>
<dbReference type="RefSeq" id="WP_089375935.1">
    <property type="nucleotide sequence ID" value="NZ_FZOA01000007.1"/>
</dbReference>
<dbReference type="EMBL" id="FZOA01000007">
    <property type="protein sequence ID" value="SNR93813.1"/>
    <property type="molecule type" value="Genomic_DNA"/>
</dbReference>
<sequence>MLPEPTADHIDQLVKDWETTKPGHDFSGMELATRLWRTATLLLKQSMEIISNAGLNQGEFDVLATLYRNGGSLSPTELYQRLLITSGAMTNRLDTLSQKGLVQRTPHPEDKRSLEVHITTEGRLLFDPIFEIYLEQLKSSLAIIPAEQRQALNQGMRQLLLSLESKPS</sequence>
<dbReference type="InterPro" id="IPR036390">
    <property type="entry name" value="WH_DNA-bd_sf"/>
</dbReference>
<dbReference type="Proteomes" id="UP000198305">
    <property type="component" value="Unassembled WGS sequence"/>
</dbReference>
<accession>A0A239AFV9</accession>
<dbReference type="InterPro" id="IPR036388">
    <property type="entry name" value="WH-like_DNA-bd_sf"/>
</dbReference>
<keyword evidence="6" id="KW-1185">Reference proteome</keyword>
<name>A0A239AFV9_9PROT</name>
<keyword evidence="1" id="KW-0805">Transcription regulation</keyword>
<dbReference type="Gene3D" id="1.10.10.10">
    <property type="entry name" value="Winged helix-like DNA-binding domain superfamily/Winged helix DNA-binding domain"/>
    <property type="match status" value="1"/>
</dbReference>
<dbReference type="InterPro" id="IPR000835">
    <property type="entry name" value="HTH_MarR-typ"/>
</dbReference>
<dbReference type="PANTHER" id="PTHR42756">
    <property type="entry name" value="TRANSCRIPTIONAL REGULATOR, MARR"/>
    <property type="match status" value="1"/>
</dbReference>
<dbReference type="PROSITE" id="PS50995">
    <property type="entry name" value="HTH_MARR_2"/>
    <property type="match status" value="1"/>
</dbReference>
<evidence type="ECO:0000256" key="1">
    <source>
        <dbReference type="ARBA" id="ARBA00023015"/>
    </source>
</evidence>
<proteinExistence type="predicted"/>
<organism evidence="5 6">
    <name type="scientific">Methylobacillus rhizosphaerae</name>
    <dbReference type="NCBI Taxonomy" id="551994"/>
    <lineage>
        <taxon>Bacteria</taxon>
        <taxon>Pseudomonadati</taxon>
        <taxon>Pseudomonadota</taxon>
        <taxon>Betaproteobacteria</taxon>
        <taxon>Nitrosomonadales</taxon>
        <taxon>Methylophilaceae</taxon>
        <taxon>Methylobacillus</taxon>
    </lineage>
</organism>
<feature type="domain" description="HTH marR-type" evidence="4">
    <location>
        <begin position="28"/>
        <end position="161"/>
    </location>
</feature>
<evidence type="ECO:0000313" key="5">
    <source>
        <dbReference type="EMBL" id="SNR93813.1"/>
    </source>
</evidence>
<keyword evidence="2 5" id="KW-0238">DNA-binding</keyword>